<dbReference type="Pfam" id="PF00665">
    <property type="entry name" value="rve"/>
    <property type="match status" value="1"/>
</dbReference>
<dbReference type="PROSITE" id="PS50994">
    <property type="entry name" value="INTEGRASE"/>
    <property type="match status" value="1"/>
</dbReference>
<dbReference type="Pfam" id="PF13276">
    <property type="entry name" value="HTH_21"/>
    <property type="match status" value="1"/>
</dbReference>
<dbReference type="InterPro" id="IPR048020">
    <property type="entry name" value="Transpos_IS3"/>
</dbReference>
<accession>A0ABW4HD00</accession>
<dbReference type="Pfam" id="PF01527">
    <property type="entry name" value="HTH_Tnp_1"/>
    <property type="match status" value="1"/>
</dbReference>
<dbReference type="InterPro" id="IPR012337">
    <property type="entry name" value="RNaseH-like_sf"/>
</dbReference>
<name>A0ABW4HD00_9FLAO</name>
<gene>
    <name evidence="2" type="ORF">ACFSC2_09725</name>
</gene>
<evidence type="ECO:0000313" key="2">
    <source>
        <dbReference type="EMBL" id="MFD1603012.1"/>
    </source>
</evidence>
<organism evidence="2 3">
    <name type="scientific">Flavobacterium artemisiae</name>
    <dbReference type="NCBI Taxonomy" id="2126556"/>
    <lineage>
        <taxon>Bacteria</taxon>
        <taxon>Pseudomonadati</taxon>
        <taxon>Bacteroidota</taxon>
        <taxon>Flavobacteriia</taxon>
        <taxon>Flavobacteriales</taxon>
        <taxon>Flavobacteriaceae</taxon>
        <taxon>Flavobacterium</taxon>
    </lineage>
</organism>
<sequence length="386" mass="45437">MKKYERAFKENAVKLSYERGEGQILKIERELGITPSCLNRWRQDFEKFGEGSFCGTGYLKLTTKQRVITDLEKKVKNSELTLEILKRGNKHVAQGKVETKEFIENNKHKYSILKMCQALEVSRTTYYRRKKQELSKTESRMIFLKEQVVSIFFEFKKVCGSTKIAKELERRGVKISVGQVTNYMKMLGLRSKSKRKFKTTTDSFHNHFISPNVLNREFNVKEPSKVWVSDITYIQAKRGFMYLTIIMDLFDRKIIGWSLSDTMSTKQTTLKAWAMAVANRRVTKGLIFHSDRGVQYANKIFVNTLDSYKCIKRSMSRRQNHNDNAVSESFFNSFKAELIKGNSLLPRKQIRLDVFEYIENYYNTSRRHTFLNFMTIDEFNKTHDMI</sequence>
<dbReference type="EMBL" id="JBHUDZ010000009">
    <property type="protein sequence ID" value="MFD1603012.1"/>
    <property type="molecule type" value="Genomic_DNA"/>
</dbReference>
<dbReference type="PANTHER" id="PTHR46889">
    <property type="entry name" value="TRANSPOSASE INSF FOR INSERTION SEQUENCE IS3B-RELATED"/>
    <property type="match status" value="1"/>
</dbReference>
<dbReference type="SUPFAM" id="SSF46689">
    <property type="entry name" value="Homeodomain-like"/>
    <property type="match status" value="1"/>
</dbReference>
<dbReference type="InterPro" id="IPR002514">
    <property type="entry name" value="Transposase_8"/>
</dbReference>
<dbReference type="NCBIfam" id="NF033516">
    <property type="entry name" value="transpos_IS3"/>
    <property type="match status" value="1"/>
</dbReference>
<dbReference type="RefSeq" id="WP_379814185.1">
    <property type="nucleotide sequence ID" value="NZ_JBHUDZ010000009.1"/>
</dbReference>
<protein>
    <submittedName>
        <fullName evidence="2">IS3 family transposase</fullName>
    </submittedName>
</protein>
<dbReference type="InterPro" id="IPR025948">
    <property type="entry name" value="HTH-like_dom"/>
</dbReference>
<evidence type="ECO:0000259" key="1">
    <source>
        <dbReference type="PROSITE" id="PS50994"/>
    </source>
</evidence>
<dbReference type="InterPro" id="IPR036397">
    <property type="entry name" value="RNaseH_sf"/>
</dbReference>
<evidence type="ECO:0000313" key="3">
    <source>
        <dbReference type="Proteomes" id="UP001597138"/>
    </source>
</evidence>
<dbReference type="InterPro" id="IPR001584">
    <property type="entry name" value="Integrase_cat-core"/>
</dbReference>
<dbReference type="PANTHER" id="PTHR46889:SF4">
    <property type="entry name" value="TRANSPOSASE INSO FOR INSERTION SEQUENCE ELEMENT IS911B-RELATED"/>
    <property type="match status" value="1"/>
</dbReference>
<feature type="domain" description="Integrase catalytic" evidence="1">
    <location>
        <begin position="219"/>
        <end position="383"/>
    </location>
</feature>
<dbReference type="InterPro" id="IPR050900">
    <property type="entry name" value="Transposase_IS3/IS150/IS904"/>
</dbReference>
<reference evidence="3" key="1">
    <citation type="journal article" date="2019" name="Int. J. Syst. Evol. Microbiol.">
        <title>The Global Catalogue of Microorganisms (GCM) 10K type strain sequencing project: providing services to taxonomists for standard genome sequencing and annotation.</title>
        <authorList>
            <consortium name="The Broad Institute Genomics Platform"/>
            <consortium name="The Broad Institute Genome Sequencing Center for Infectious Disease"/>
            <person name="Wu L."/>
            <person name="Ma J."/>
        </authorList>
    </citation>
    <scope>NUCLEOTIDE SEQUENCE [LARGE SCALE GENOMIC DNA]</scope>
    <source>
        <strain evidence="3">CCUG 70865</strain>
    </source>
</reference>
<dbReference type="Proteomes" id="UP001597138">
    <property type="component" value="Unassembled WGS sequence"/>
</dbReference>
<keyword evidence="3" id="KW-1185">Reference proteome</keyword>
<proteinExistence type="predicted"/>
<dbReference type="SUPFAM" id="SSF53098">
    <property type="entry name" value="Ribonuclease H-like"/>
    <property type="match status" value="1"/>
</dbReference>
<comment type="caution">
    <text evidence="2">The sequence shown here is derived from an EMBL/GenBank/DDBJ whole genome shotgun (WGS) entry which is preliminary data.</text>
</comment>
<dbReference type="InterPro" id="IPR009057">
    <property type="entry name" value="Homeodomain-like_sf"/>
</dbReference>
<dbReference type="Gene3D" id="3.30.420.10">
    <property type="entry name" value="Ribonuclease H-like superfamily/Ribonuclease H"/>
    <property type="match status" value="1"/>
</dbReference>
<dbReference type="Pfam" id="PF13333">
    <property type="entry name" value="rve_2"/>
    <property type="match status" value="1"/>
</dbReference>